<organism evidence="1 2">
    <name type="scientific">Strongylus vulgaris</name>
    <name type="common">Blood worm</name>
    <dbReference type="NCBI Taxonomy" id="40348"/>
    <lineage>
        <taxon>Eukaryota</taxon>
        <taxon>Metazoa</taxon>
        <taxon>Ecdysozoa</taxon>
        <taxon>Nematoda</taxon>
        <taxon>Chromadorea</taxon>
        <taxon>Rhabditida</taxon>
        <taxon>Rhabditina</taxon>
        <taxon>Rhabditomorpha</taxon>
        <taxon>Strongyloidea</taxon>
        <taxon>Strongylidae</taxon>
        <taxon>Strongylus</taxon>
    </lineage>
</organism>
<reference evidence="1 2" key="1">
    <citation type="submission" date="2018-11" db="EMBL/GenBank/DDBJ databases">
        <authorList>
            <consortium name="Pathogen Informatics"/>
        </authorList>
    </citation>
    <scope>NUCLEOTIDE SEQUENCE [LARGE SCALE GENOMIC DNA]</scope>
</reference>
<proteinExistence type="predicted"/>
<evidence type="ECO:0000313" key="1">
    <source>
        <dbReference type="EMBL" id="VDM69501.1"/>
    </source>
</evidence>
<sequence>MALDYARDNMLDPYIASYIAVPYLFNRLASPFQDIRPNISVMRLIHISCSVDCCDEEYDKICCRVVQSLISSRFIRNVCLWFGYPAIDESGLWNDDLSQLLVSIMDLFIIIDKYDGNSEEILGAWRTYFDLLNALPVEFWRQMPARNWLEEMARRLEHLGNSRSHNVTSQIYESNSAREKSLRTEEVPGMKQNDVLEEVFAPALWEECEKRPPPCDYRELCEMPVMKDICNAEASYLRRAIISGHYQDAAHYLDVQFRLFREDLVSPLRDGLAVYKLNGKVSLYNLFNTPAGHIKL</sequence>
<dbReference type="OrthoDB" id="5874281at2759"/>
<protein>
    <submittedName>
        <fullName evidence="1">Uncharacterized protein</fullName>
    </submittedName>
</protein>
<dbReference type="Proteomes" id="UP000270094">
    <property type="component" value="Unassembled WGS sequence"/>
</dbReference>
<accession>A0A3P7I831</accession>
<dbReference type="EMBL" id="UYYB01012464">
    <property type="protein sequence ID" value="VDM69501.1"/>
    <property type="molecule type" value="Genomic_DNA"/>
</dbReference>
<gene>
    <name evidence="1" type="ORF">SVUK_LOCUS4499</name>
</gene>
<dbReference type="AlphaFoldDB" id="A0A3P7I831"/>
<keyword evidence="2" id="KW-1185">Reference proteome</keyword>
<evidence type="ECO:0000313" key="2">
    <source>
        <dbReference type="Proteomes" id="UP000270094"/>
    </source>
</evidence>
<name>A0A3P7I831_STRVU</name>